<comment type="caution">
    <text evidence="1">The sequence shown here is derived from an EMBL/GenBank/DDBJ whole genome shotgun (WGS) entry which is preliminary data.</text>
</comment>
<dbReference type="OrthoDB" id="1720605at2759"/>
<name>A0A5N6NQE6_9ASTR</name>
<dbReference type="Proteomes" id="UP000326396">
    <property type="component" value="Linkage Group LG18"/>
</dbReference>
<dbReference type="EMBL" id="SZYD01000010">
    <property type="protein sequence ID" value="KAD4983064.1"/>
    <property type="molecule type" value="Genomic_DNA"/>
</dbReference>
<proteinExistence type="predicted"/>
<dbReference type="AlphaFoldDB" id="A0A5N6NQE6"/>
<gene>
    <name evidence="1" type="ORF">E3N88_19735</name>
</gene>
<accession>A0A5N6NQE6</accession>
<dbReference type="InterPro" id="IPR036457">
    <property type="entry name" value="PPM-type-like_dom_sf"/>
</dbReference>
<organism evidence="1 2">
    <name type="scientific">Mikania micrantha</name>
    <name type="common">bitter vine</name>
    <dbReference type="NCBI Taxonomy" id="192012"/>
    <lineage>
        <taxon>Eukaryota</taxon>
        <taxon>Viridiplantae</taxon>
        <taxon>Streptophyta</taxon>
        <taxon>Embryophyta</taxon>
        <taxon>Tracheophyta</taxon>
        <taxon>Spermatophyta</taxon>
        <taxon>Magnoliopsida</taxon>
        <taxon>eudicotyledons</taxon>
        <taxon>Gunneridae</taxon>
        <taxon>Pentapetalae</taxon>
        <taxon>asterids</taxon>
        <taxon>campanulids</taxon>
        <taxon>Asterales</taxon>
        <taxon>Asteraceae</taxon>
        <taxon>Asteroideae</taxon>
        <taxon>Heliantheae alliance</taxon>
        <taxon>Eupatorieae</taxon>
        <taxon>Mikania</taxon>
    </lineage>
</organism>
<evidence type="ECO:0000313" key="1">
    <source>
        <dbReference type="EMBL" id="KAD4983064.1"/>
    </source>
</evidence>
<dbReference type="SUPFAM" id="SSF81606">
    <property type="entry name" value="PP2C-like"/>
    <property type="match status" value="1"/>
</dbReference>
<evidence type="ECO:0008006" key="3">
    <source>
        <dbReference type="Google" id="ProtNLM"/>
    </source>
</evidence>
<protein>
    <recommendedName>
        <fullName evidence="3">PPM-type phosphatase domain-containing protein</fullName>
    </recommendedName>
</protein>
<sequence length="122" mass="14035">MKNSSVRYGCAAQSRKGEEYFIMKTDRQRIHGNPISSFSVFGLHFVMDFVEIVTDWMALLLAWLIVASDGIWDALSSEIAAESCRDLFLPRKTHNKLWSMLFRTKFRGGTARNRKLSTNSRL</sequence>
<evidence type="ECO:0000313" key="2">
    <source>
        <dbReference type="Proteomes" id="UP000326396"/>
    </source>
</evidence>
<reference evidence="1 2" key="1">
    <citation type="submission" date="2019-05" db="EMBL/GenBank/DDBJ databases">
        <title>Mikania micrantha, genome provides insights into the molecular mechanism of rapid growth.</title>
        <authorList>
            <person name="Liu B."/>
        </authorList>
    </citation>
    <scope>NUCLEOTIDE SEQUENCE [LARGE SCALE GENOMIC DNA]</scope>
    <source>
        <strain evidence="1">NLD-2019</strain>
        <tissue evidence="1">Leaf</tissue>
    </source>
</reference>
<keyword evidence="2" id="KW-1185">Reference proteome</keyword>